<organism evidence="3 4">
    <name type="scientific">Exaiptasia diaphana</name>
    <name type="common">Tropical sea anemone</name>
    <name type="synonym">Aiptasia pulchella</name>
    <dbReference type="NCBI Taxonomy" id="2652724"/>
    <lineage>
        <taxon>Eukaryota</taxon>
        <taxon>Metazoa</taxon>
        <taxon>Cnidaria</taxon>
        <taxon>Anthozoa</taxon>
        <taxon>Hexacorallia</taxon>
        <taxon>Actiniaria</taxon>
        <taxon>Aiptasiidae</taxon>
        <taxon>Exaiptasia</taxon>
    </lineage>
</organism>
<name>A0A913YA90_EXADI</name>
<dbReference type="RefSeq" id="XP_020917287.1">
    <property type="nucleotide sequence ID" value="XM_021061628.2"/>
</dbReference>
<dbReference type="Pfam" id="PF06522">
    <property type="entry name" value="B12D"/>
    <property type="match status" value="1"/>
</dbReference>
<dbReference type="OMA" id="CIGCAWF"/>
<dbReference type="EnsemblMetazoa" id="XM_021061628.2">
    <property type="protein sequence ID" value="XP_020917287.1"/>
    <property type="gene ID" value="LOC110254614"/>
</dbReference>
<dbReference type="AlphaFoldDB" id="A0A913YA90"/>
<feature type="transmembrane region" description="Helical" evidence="2">
    <location>
        <begin position="12"/>
        <end position="31"/>
    </location>
</feature>
<protein>
    <recommendedName>
        <fullName evidence="5">NADH dehydrogenase [ubiquinone] 1 alpha subcomplex subunit 4</fullName>
    </recommendedName>
</protein>
<evidence type="ECO:0000313" key="4">
    <source>
        <dbReference type="Proteomes" id="UP000887567"/>
    </source>
</evidence>
<feature type="compositionally biased region" description="Basic and acidic residues" evidence="1">
    <location>
        <begin position="70"/>
        <end position="80"/>
    </location>
</feature>
<keyword evidence="2" id="KW-0472">Membrane</keyword>
<evidence type="ECO:0000313" key="3">
    <source>
        <dbReference type="EnsemblMetazoa" id="XP_020917287.1"/>
    </source>
</evidence>
<dbReference type="Proteomes" id="UP000887567">
    <property type="component" value="Unplaced"/>
</dbReference>
<reference evidence="3" key="1">
    <citation type="submission" date="2022-11" db="UniProtKB">
        <authorList>
            <consortium name="EnsemblMetazoa"/>
        </authorList>
    </citation>
    <scope>IDENTIFICATION</scope>
</reference>
<sequence length="80" mass="9310">MVVAYLRRFPELIPLFACVSVGCIGCAWFIGRTALLSPEASFDKKGNPEPWNRVKHNEQRRLYSQTDYSKMPERPSYEEK</sequence>
<evidence type="ECO:0000256" key="2">
    <source>
        <dbReference type="SAM" id="Phobius"/>
    </source>
</evidence>
<dbReference type="GeneID" id="110254614"/>
<keyword evidence="2" id="KW-1133">Transmembrane helix</keyword>
<accession>A0A913YA90</accession>
<feature type="region of interest" description="Disordered" evidence="1">
    <location>
        <begin position="40"/>
        <end position="80"/>
    </location>
</feature>
<keyword evidence="2" id="KW-0812">Transmembrane</keyword>
<dbReference type="OrthoDB" id="5511684at2759"/>
<dbReference type="PANTHER" id="PTHR14256">
    <property type="entry name" value="NADH-UBIQUINONE OXIDOREDUCTASE MLRQ SUBUNIT"/>
    <property type="match status" value="1"/>
</dbReference>
<dbReference type="InterPro" id="IPR010530">
    <property type="entry name" value="B12D"/>
</dbReference>
<proteinExistence type="predicted"/>
<dbReference type="PANTHER" id="PTHR14256:SF1">
    <property type="entry name" value="GEO09626P1"/>
    <property type="match status" value="1"/>
</dbReference>
<keyword evidence="4" id="KW-1185">Reference proteome</keyword>
<evidence type="ECO:0008006" key="5">
    <source>
        <dbReference type="Google" id="ProtNLM"/>
    </source>
</evidence>
<dbReference type="KEGG" id="epa:110254614"/>
<evidence type="ECO:0000256" key="1">
    <source>
        <dbReference type="SAM" id="MobiDB-lite"/>
    </source>
</evidence>
<dbReference type="PROSITE" id="PS51257">
    <property type="entry name" value="PROKAR_LIPOPROTEIN"/>
    <property type="match status" value="1"/>
</dbReference>